<dbReference type="InterPro" id="IPR038261">
    <property type="entry name" value="GPP34-like_sf"/>
</dbReference>
<dbReference type="GO" id="GO:0012505">
    <property type="term" value="C:endomembrane system"/>
    <property type="evidence" value="ECO:0007669"/>
    <property type="project" value="UniProtKB-ARBA"/>
</dbReference>
<evidence type="ECO:0000313" key="5">
    <source>
        <dbReference type="EMBL" id="GID70149.1"/>
    </source>
</evidence>
<proteinExistence type="predicted"/>
<keyword evidence="4" id="KW-0472">Membrane</keyword>
<keyword evidence="6" id="KW-1185">Reference proteome</keyword>
<dbReference type="EMBL" id="BOMH01000071">
    <property type="protein sequence ID" value="GID70149.1"/>
    <property type="molecule type" value="Genomic_DNA"/>
</dbReference>
<evidence type="ECO:0000256" key="1">
    <source>
        <dbReference type="ARBA" id="ARBA00004255"/>
    </source>
</evidence>
<reference evidence="5" key="1">
    <citation type="submission" date="2021-01" db="EMBL/GenBank/DDBJ databases">
        <title>Whole genome shotgun sequence of Actinoplanes cyaneus NBRC 14990.</title>
        <authorList>
            <person name="Komaki H."/>
            <person name="Tamura T."/>
        </authorList>
    </citation>
    <scope>NUCLEOTIDE SEQUENCE</scope>
    <source>
        <strain evidence="5">NBRC 14990</strain>
    </source>
</reference>
<dbReference type="InterPro" id="IPR008628">
    <property type="entry name" value="GPP34-like"/>
</dbReference>
<gene>
    <name evidence="5" type="ORF">Acy02nite_80300</name>
</gene>
<dbReference type="Proteomes" id="UP000619479">
    <property type="component" value="Unassembled WGS sequence"/>
</dbReference>
<dbReference type="Pfam" id="PF05719">
    <property type="entry name" value="GPP34"/>
    <property type="match status" value="1"/>
</dbReference>
<accession>A0A919IQY8</accession>
<evidence type="ECO:0000256" key="3">
    <source>
        <dbReference type="ARBA" id="ARBA00023121"/>
    </source>
</evidence>
<dbReference type="GO" id="GO:0070273">
    <property type="term" value="F:phosphatidylinositol-4-phosphate binding"/>
    <property type="evidence" value="ECO:0007669"/>
    <property type="project" value="InterPro"/>
</dbReference>
<evidence type="ECO:0000313" key="6">
    <source>
        <dbReference type="Proteomes" id="UP000619479"/>
    </source>
</evidence>
<name>A0A919IQY8_9ACTN</name>
<dbReference type="GO" id="GO:0005737">
    <property type="term" value="C:cytoplasm"/>
    <property type="evidence" value="ECO:0007669"/>
    <property type="project" value="UniProtKB-ARBA"/>
</dbReference>
<evidence type="ECO:0000256" key="4">
    <source>
        <dbReference type="ARBA" id="ARBA00023136"/>
    </source>
</evidence>
<sequence>MSGTFDDNHPGSGYGYPPTRGTSRWPLFADDLFRLAHDGHRLRVDQDLISAGLACALLAELAAMNYLTVDGDMLVITGRRPPPDALAHTVLTEVSSQPGPVAVPDWLRYLSARPAYASGRFHAYEQVAHRLVRSGDLVAVPRKRLFGPPRSGYAPTDNNKAYWACARLNTAAERGYDFDAFDRVLAGLCLSTGVYRRVFSSPAQIVQRLGDDSRRTRPPIPTLLRHLDRLVGNAVAISS</sequence>
<evidence type="ECO:0008006" key="7">
    <source>
        <dbReference type="Google" id="ProtNLM"/>
    </source>
</evidence>
<comment type="caution">
    <text evidence="5">The sequence shown here is derived from an EMBL/GenBank/DDBJ whole genome shotgun (WGS) entry which is preliminary data.</text>
</comment>
<dbReference type="RefSeq" id="WP_203753551.1">
    <property type="nucleotide sequence ID" value="NZ_BAAAUC010000113.1"/>
</dbReference>
<organism evidence="5 6">
    <name type="scientific">Actinoplanes cyaneus</name>
    <dbReference type="NCBI Taxonomy" id="52696"/>
    <lineage>
        <taxon>Bacteria</taxon>
        <taxon>Bacillati</taxon>
        <taxon>Actinomycetota</taxon>
        <taxon>Actinomycetes</taxon>
        <taxon>Micromonosporales</taxon>
        <taxon>Micromonosporaceae</taxon>
        <taxon>Actinoplanes</taxon>
    </lineage>
</organism>
<dbReference type="Gene3D" id="1.10.3630.10">
    <property type="entry name" value="yeast vps74-n-term truncation variant domain like"/>
    <property type="match status" value="1"/>
</dbReference>
<keyword evidence="3" id="KW-0446">Lipid-binding</keyword>
<keyword evidence="2" id="KW-0333">Golgi apparatus</keyword>
<comment type="subcellular location">
    <subcellularLocation>
        <location evidence="1">Golgi apparatus membrane</location>
        <topology evidence="1">Peripheral membrane protein</topology>
        <orientation evidence="1">Cytoplasmic side</orientation>
    </subcellularLocation>
</comment>
<dbReference type="AlphaFoldDB" id="A0A919IQY8"/>
<evidence type="ECO:0000256" key="2">
    <source>
        <dbReference type="ARBA" id="ARBA00023034"/>
    </source>
</evidence>
<protein>
    <recommendedName>
        <fullName evidence="7">Golgi phosphoprotein 3 GPP34</fullName>
    </recommendedName>
</protein>